<protein>
    <submittedName>
        <fullName evidence="2">Uncharacterized protein</fullName>
    </submittedName>
</protein>
<dbReference type="OrthoDB" id="5874383at2759"/>
<evidence type="ECO:0000313" key="3">
    <source>
        <dbReference type="Proteomes" id="UP000271889"/>
    </source>
</evidence>
<dbReference type="Proteomes" id="UP000271889">
    <property type="component" value="Unassembled WGS sequence"/>
</dbReference>
<sequence length="143" mass="16505">MIEKLLLSVQGALLEIQGHHMRLCVGNIAAKLPIFFFSSRKCTKQQDAFDEEKFEREFKARVMSRILEKGDKEDVSGETDHDEHKETDRLPPLPTDDEYDDEVRPLIFVVSQYNLSELCAHTCTAHSLCRFIFMSVIQLLAFL</sequence>
<proteinExistence type="predicted"/>
<organism evidence="2 3">
    <name type="scientific">Cylicostephanus goldi</name>
    <name type="common">Nematode worm</name>
    <dbReference type="NCBI Taxonomy" id="71465"/>
    <lineage>
        <taxon>Eukaryota</taxon>
        <taxon>Metazoa</taxon>
        <taxon>Ecdysozoa</taxon>
        <taxon>Nematoda</taxon>
        <taxon>Chromadorea</taxon>
        <taxon>Rhabditida</taxon>
        <taxon>Rhabditina</taxon>
        <taxon>Rhabditomorpha</taxon>
        <taxon>Strongyloidea</taxon>
        <taxon>Strongylidae</taxon>
        <taxon>Cylicostephanus</taxon>
    </lineage>
</organism>
<dbReference type="AlphaFoldDB" id="A0A3P7QIP5"/>
<feature type="region of interest" description="Disordered" evidence="1">
    <location>
        <begin position="69"/>
        <end position="98"/>
    </location>
</feature>
<evidence type="ECO:0000313" key="2">
    <source>
        <dbReference type="EMBL" id="VDN31862.1"/>
    </source>
</evidence>
<keyword evidence="3" id="KW-1185">Reference proteome</keyword>
<dbReference type="EMBL" id="UYRV01119707">
    <property type="protein sequence ID" value="VDN31862.1"/>
    <property type="molecule type" value="Genomic_DNA"/>
</dbReference>
<gene>
    <name evidence="2" type="ORF">CGOC_LOCUS11947</name>
</gene>
<evidence type="ECO:0000256" key="1">
    <source>
        <dbReference type="SAM" id="MobiDB-lite"/>
    </source>
</evidence>
<accession>A0A3P7QIP5</accession>
<reference evidence="2 3" key="1">
    <citation type="submission" date="2018-11" db="EMBL/GenBank/DDBJ databases">
        <authorList>
            <consortium name="Pathogen Informatics"/>
        </authorList>
    </citation>
    <scope>NUCLEOTIDE SEQUENCE [LARGE SCALE GENOMIC DNA]</scope>
</reference>
<feature type="compositionally biased region" description="Basic and acidic residues" evidence="1">
    <location>
        <begin position="69"/>
        <end position="89"/>
    </location>
</feature>
<name>A0A3P7QIP5_CYLGO</name>